<protein>
    <submittedName>
        <fullName evidence="1">Uncharacterized protein</fullName>
    </submittedName>
</protein>
<keyword evidence="2" id="KW-1185">Reference proteome</keyword>
<accession>A0A238BV24</accession>
<dbReference type="Proteomes" id="UP000242913">
    <property type="component" value="Unassembled WGS sequence"/>
</dbReference>
<organism evidence="1 2">
    <name type="scientific">Onchocerca flexuosa</name>
    <dbReference type="NCBI Taxonomy" id="387005"/>
    <lineage>
        <taxon>Eukaryota</taxon>
        <taxon>Metazoa</taxon>
        <taxon>Ecdysozoa</taxon>
        <taxon>Nematoda</taxon>
        <taxon>Chromadorea</taxon>
        <taxon>Rhabditida</taxon>
        <taxon>Spirurina</taxon>
        <taxon>Spiruromorpha</taxon>
        <taxon>Filarioidea</taxon>
        <taxon>Onchocercidae</taxon>
        <taxon>Onchocerca</taxon>
    </lineage>
</organism>
<dbReference type="AlphaFoldDB" id="A0A238BV24"/>
<reference evidence="1 2" key="1">
    <citation type="submission" date="2015-12" db="EMBL/GenBank/DDBJ databases">
        <title>Draft genome of the nematode, Onchocerca flexuosa.</title>
        <authorList>
            <person name="Mitreva M."/>
        </authorList>
    </citation>
    <scope>NUCLEOTIDE SEQUENCE [LARGE SCALE GENOMIC DNA]</scope>
    <source>
        <strain evidence="1">Red Deer</strain>
    </source>
</reference>
<name>A0A238BV24_9BILA</name>
<evidence type="ECO:0000313" key="1">
    <source>
        <dbReference type="EMBL" id="OZC09187.1"/>
    </source>
</evidence>
<gene>
    <name evidence="1" type="ORF">X798_03731</name>
</gene>
<proteinExistence type="predicted"/>
<sequence length="210" mass="23428">MVENIERERRRKHSMNRIKGGQRATLFAPTTRKAHRGAGILPAGKTERPKFSRVDGWVRHVVCACACVHVAGRDRPGVACLGEENDVDSVKNSMDEANGTVLVPTTYTNNPLIRNNSPVMGQCRPQLGINFLTEATYTPIRSINDFSILQKPLVRQSMVANERHSRTQMIYAQRVQLHSICCIANKSSNVFTNAHAVLIVGTYSRIKSMK</sequence>
<evidence type="ECO:0000313" key="2">
    <source>
        <dbReference type="Proteomes" id="UP000242913"/>
    </source>
</evidence>
<dbReference type="EMBL" id="KZ269996">
    <property type="protein sequence ID" value="OZC09187.1"/>
    <property type="molecule type" value="Genomic_DNA"/>
</dbReference>